<dbReference type="Pfam" id="PF08757">
    <property type="entry name" value="CotH"/>
    <property type="match status" value="1"/>
</dbReference>
<dbReference type="InterPro" id="IPR001322">
    <property type="entry name" value="Lamin_tail_dom"/>
</dbReference>
<dbReference type="EMBL" id="FNGS01000004">
    <property type="protein sequence ID" value="SDM11215.1"/>
    <property type="molecule type" value="Genomic_DNA"/>
</dbReference>
<dbReference type="AlphaFoldDB" id="A0A1G9QLM2"/>
<gene>
    <name evidence="3" type="ORF">SAMN04488090_2668</name>
</gene>
<feature type="chain" id="PRO_5011597966" evidence="1">
    <location>
        <begin position="20"/>
        <end position="1078"/>
    </location>
</feature>
<evidence type="ECO:0000313" key="4">
    <source>
        <dbReference type="Proteomes" id="UP000198901"/>
    </source>
</evidence>
<feature type="signal peptide" evidence="1">
    <location>
        <begin position="1"/>
        <end position="19"/>
    </location>
</feature>
<organism evidence="3 4">
    <name type="scientific">Siphonobacter aquaeclarae</name>
    <dbReference type="NCBI Taxonomy" id="563176"/>
    <lineage>
        <taxon>Bacteria</taxon>
        <taxon>Pseudomonadati</taxon>
        <taxon>Bacteroidota</taxon>
        <taxon>Cytophagia</taxon>
        <taxon>Cytophagales</taxon>
        <taxon>Cytophagaceae</taxon>
        <taxon>Siphonobacter</taxon>
    </lineage>
</organism>
<evidence type="ECO:0000313" key="3">
    <source>
        <dbReference type="EMBL" id="SDM11215.1"/>
    </source>
</evidence>
<dbReference type="InterPro" id="IPR036415">
    <property type="entry name" value="Lamin_tail_dom_sf"/>
</dbReference>
<dbReference type="RefSeq" id="WP_093202810.1">
    <property type="nucleotide sequence ID" value="NZ_FNGS01000004.1"/>
</dbReference>
<sequence>MKRYLLSVALLWGACGGIAAQNLVINELMASNDNAVADPTGSHEDWFELYNPTGSPVNIGGYYVTDDLANKTKYRIPTGSSQTVVPANGFLVLWASEALSRGPLHVNFKLSAGGEQLGLIAPDGVTVVSSLTFGPQRTDVSYGRKPDGSATWVYFPTSTPGISNNAATGFGSFLSAPVFSVSGGFYSSPVSLTLSAPDPGATIYYTTDGSDPDPGNLSGSPFPYKNQYPESPGQPFGPVLYQKNVTRTYSGPLPIADSTGKANRVSAKSSTFSFTPSYLPSFPVAKGTVVRAIAVKAGSLSSTVVTQTYFIRDVNARYSLPVVSISGDERNLFDYFSGIYTAGAKFDSIRMVDQTNPAVTCTQGNYSNSGDAWERRANVEYFVSSGSVLNQPAGLRINGACSRSFARKSLRLYGEDDFAYPFFSNRPPDVFSRRLILRAGGNDWTYTLMIDPLSQTLVNHLPFGTQANRPAIVFLNGEYWGLHTLMERYDRFYLNRTYGVSTDSVDLVTVSYSPELDEGDLTNYTTFVNYFVQNNPVNYEVVKTMMDIENFTDYQISEIFFANTDWPYNNQALWRKKTTSYQPGAGRQDGRWRWLMKDMDFGLGYWNPVTHNTLNYASVTQSNIPLVDLVNQYNRPLRRMLDLTNYRNYFINRFADLLNTTFLSTRTESIFNAFKQEYDPEMQQHFSRWPIENTYSGWLSNLETIRNFLLQRPQNVRNHIRSRFGLSSNRNLTVNVSDAAQGYVKVNTIDVLPATPGVPANPYPWTGIYFQGVPVTVVAKPNRGYKFQHWKDGATILTTDTTLTLASLTADRTLLAVFVVDSAFNSKPPAYNLVLCDYRFQSWDAAAPAGTYPPNMQFVSMNQDDPGLTAVPADTVKGAYNYSSRTRINGLGSNGIAFINTGNDNTNPGYVPSRLGGALLALRTLGLNQAFVQWTGGTVTPNSRQYRIRLRYRIGDTGPFQDLTDGGGNPVEYVRNTTAGHSQTFGPVALPAALLNQPYVQLLWQYYYTGIGTSGSRDQLRIDDIVVSRDKCESVASGSWQVKTTWSCGRVPSVCDDVVIKNGHVITIANAEARNLQL</sequence>
<keyword evidence="4" id="KW-1185">Reference proteome</keyword>
<feature type="domain" description="LTD" evidence="2">
    <location>
        <begin position="16"/>
        <end position="135"/>
    </location>
</feature>
<feature type="non-terminal residue" evidence="3">
    <location>
        <position position="1078"/>
    </location>
</feature>
<keyword evidence="1" id="KW-0732">Signal</keyword>
<dbReference type="InterPro" id="IPR044060">
    <property type="entry name" value="Bacterial_rp_domain"/>
</dbReference>
<reference evidence="3 4" key="1">
    <citation type="submission" date="2016-10" db="EMBL/GenBank/DDBJ databases">
        <authorList>
            <person name="de Groot N.N."/>
        </authorList>
    </citation>
    <scope>NUCLEOTIDE SEQUENCE [LARGE SCALE GENOMIC DNA]</scope>
    <source>
        <strain evidence="3 4">DSM 21668</strain>
    </source>
</reference>
<dbReference type="InterPro" id="IPR026876">
    <property type="entry name" value="Fn3_assoc_repeat"/>
</dbReference>
<dbReference type="PROSITE" id="PS51841">
    <property type="entry name" value="LTD"/>
    <property type="match status" value="1"/>
</dbReference>
<evidence type="ECO:0000259" key="2">
    <source>
        <dbReference type="PROSITE" id="PS51841"/>
    </source>
</evidence>
<accession>A0A1G9QLM2</accession>
<dbReference type="Proteomes" id="UP000198901">
    <property type="component" value="Unassembled WGS sequence"/>
</dbReference>
<dbReference type="Pfam" id="PF18998">
    <property type="entry name" value="Flg_new_2"/>
    <property type="match status" value="1"/>
</dbReference>
<dbReference type="STRING" id="563176.SAMN04488090_2668"/>
<dbReference type="SUPFAM" id="SSF74853">
    <property type="entry name" value="Lamin A/C globular tail domain"/>
    <property type="match status" value="1"/>
</dbReference>
<dbReference type="InterPro" id="IPR014867">
    <property type="entry name" value="Spore_coat_CotH_CotH2/3/7"/>
</dbReference>
<protein>
    <submittedName>
        <fullName evidence="3">Fn3 associated</fullName>
    </submittedName>
</protein>
<dbReference type="Pfam" id="PF13287">
    <property type="entry name" value="Fn3_assoc"/>
    <property type="match status" value="1"/>
</dbReference>
<evidence type="ECO:0000256" key="1">
    <source>
        <dbReference type="SAM" id="SignalP"/>
    </source>
</evidence>
<proteinExistence type="predicted"/>
<name>A0A1G9QLM2_9BACT</name>
<dbReference type="Pfam" id="PF00932">
    <property type="entry name" value="LTD"/>
    <property type="match status" value="1"/>
</dbReference>
<dbReference type="PROSITE" id="PS51257">
    <property type="entry name" value="PROKAR_LIPOPROTEIN"/>
    <property type="match status" value="1"/>
</dbReference>
<dbReference type="Gene3D" id="2.60.40.1260">
    <property type="entry name" value="Lamin Tail domain"/>
    <property type="match status" value="1"/>
</dbReference>
<dbReference type="OrthoDB" id="9806464at2"/>